<accession>S3DPK0</accession>
<name>S3DPK0_GLAL2</name>
<gene>
    <name evidence="1" type="ORF">GLAREA_09493</name>
</gene>
<keyword evidence="2" id="KW-1185">Reference proteome</keyword>
<dbReference type="KEGG" id="glz:GLAREA_09493"/>
<dbReference type="RefSeq" id="XP_008084281.1">
    <property type="nucleotide sequence ID" value="XM_008086090.1"/>
</dbReference>
<evidence type="ECO:0000313" key="1">
    <source>
        <dbReference type="EMBL" id="EPE28373.1"/>
    </source>
</evidence>
<protein>
    <submittedName>
        <fullName evidence="1">Uncharacterized protein</fullName>
    </submittedName>
</protein>
<evidence type="ECO:0000313" key="2">
    <source>
        <dbReference type="Proteomes" id="UP000016922"/>
    </source>
</evidence>
<dbReference type="GeneID" id="19468541"/>
<reference evidence="1 2" key="1">
    <citation type="journal article" date="2013" name="BMC Genomics">
        <title>Genomics-driven discovery of the pneumocandin biosynthetic gene cluster in the fungus Glarea lozoyensis.</title>
        <authorList>
            <person name="Chen L."/>
            <person name="Yue Q."/>
            <person name="Zhang X."/>
            <person name="Xiang M."/>
            <person name="Wang C."/>
            <person name="Li S."/>
            <person name="Che Y."/>
            <person name="Ortiz-Lopez F.J."/>
            <person name="Bills G.F."/>
            <person name="Liu X."/>
            <person name="An Z."/>
        </authorList>
    </citation>
    <scope>NUCLEOTIDE SEQUENCE [LARGE SCALE GENOMIC DNA]</scope>
    <source>
        <strain evidence="2">ATCC 20868 / MF5171</strain>
    </source>
</reference>
<dbReference type="AlphaFoldDB" id="S3DPK0"/>
<dbReference type="HOGENOM" id="CLU_983692_0_0_1"/>
<proteinExistence type="predicted"/>
<dbReference type="Proteomes" id="UP000016922">
    <property type="component" value="Unassembled WGS sequence"/>
</dbReference>
<organism evidence="1 2">
    <name type="scientific">Glarea lozoyensis (strain ATCC 20868 / MF5171)</name>
    <dbReference type="NCBI Taxonomy" id="1116229"/>
    <lineage>
        <taxon>Eukaryota</taxon>
        <taxon>Fungi</taxon>
        <taxon>Dikarya</taxon>
        <taxon>Ascomycota</taxon>
        <taxon>Pezizomycotina</taxon>
        <taxon>Leotiomycetes</taxon>
        <taxon>Helotiales</taxon>
        <taxon>Helotiaceae</taxon>
        <taxon>Glarea</taxon>
    </lineage>
</organism>
<dbReference type="EMBL" id="KE145368">
    <property type="protein sequence ID" value="EPE28373.1"/>
    <property type="molecule type" value="Genomic_DNA"/>
</dbReference>
<sequence>MLDPWNRTYEEWSRQELQFLIDARACVDEGRTFMTWSVTTQIFCERFKFKLETSTQSSLQKLFTDKNPHYARMHEEVGWENKGFYKRMICYVARVEHDWAKSNYILTEDLNHLKVDFPYVGWDHMYFKYDLEGRFLAEPNEYYEVRQNEKIPSHLGKDGTRYVEEHKTTLRVWSLAEDTALRDLMAVEPRGTSEGMAAVLQDMFGRGYDHFALGEFWRRNRHRIIACNPEAHPERFNRNPQYHTDYGFNKYGIEDQKPTKAPGAGPFAWNDKPSGWGLFYLGY</sequence>